<dbReference type="InterPro" id="IPR000182">
    <property type="entry name" value="GNAT_dom"/>
</dbReference>
<dbReference type="InterPro" id="IPR016181">
    <property type="entry name" value="Acyl_CoA_acyltransferase"/>
</dbReference>
<gene>
    <name evidence="4" type="ORF">EZ216_12285</name>
</gene>
<proteinExistence type="predicted"/>
<sequence length="170" mass="18668">MIGRMLIRRLQPEDALAYRELRLRALREHPEAFTSSWEEDSAKPPEASRQRLASTNTMFWGAFDDAGMLAGMVGLERLPRAKERHKGHVVGMYVAPEAAGRGAGRALLQALLDEAIAGGLTDLVLTVTEGNGAAQRLYEKAGFRAFGTEPRAIVVDGRAHGKVHMHRALR</sequence>
<dbReference type="InterPro" id="IPR050832">
    <property type="entry name" value="Bact_Acetyltransf"/>
</dbReference>
<dbReference type="Gene3D" id="3.40.630.30">
    <property type="match status" value="1"/>
</dbReference>
<comment type="caution">
    <text evidence="4">The sequence shown here is derived from an EMBL/GenBank/DDBJ whole genome shotgun (WGS) entry which is preliminary data.</text>
</comment>
<dbReference type="Pfam" id="PF00583">
    <property type="entry name" value="Acetyltransf_1"/>
    <property type="match status" value="1"/>
</dbReference>
<dbReference type="SUPFAM" id="SSF55729">
    <property type="entry name" value="Acyl-CoA N-acyltransferases (Nat)"/>
    <property type="match status" value="1"/>
</dbReference>
<evidence type="ECO:0000256" key="1">
    <source>
        <dbReference type="ARBA" id="ARBA00022679"/>
    </source>
</evidence>
<dbReference type="PANTHER" id="PTHR43877:SF2">
    <property type="entry name" value="AMINOALKYLPHOSPHONATE N-ACETYLTRANSFERASE-RELATED"/>
    <property type="match status" value="1"/>
</dbReference>
<evidence type="ECO:0000259" key="3">
    <source>
        <dbReference type="PROSITE" id="PS51186"/>
    </source>
</evidence>
<dbReference type="PANTHER" id="PTHR43877">
    <property type="entry name" value="AMINOALKYLPHOSPHONATE N-ACETYLTRANSFERASE-RELATED-RELATED"/>
    <property type="match status" value="1"/>
</dbReference>
<organism evidence="4 5">
    <name type="scientific">Ramlibacter humi</name>
    <dbReference type="NCBI Taxonomy" id="2530451"/>
    <lineage>
        <taxon>Bacteria</taxon>
        <taxon>Pseudomonadati</taxon>
        <taxon>Pseudomonadota</taxon>
        <taxon>Betaproteobacteria</taxon>
        <taxon>Burkholderiales</taxon>
        <taxon>Comamonadaceae</taxon>
        <taxon>Ramlibacter</taxon>
    </lineage>
</organism>
<dbReference type="PROSITE" id="PS51186">
    <property type="entry name" value="GNAT"/>
    <property type="match status" value="1"/>
</dbReference>
<dbReference type="GO" id="GO:0016747">
    <property type="term" value="F:acyltransferase activity, transferring groups other than amino-acyl groups"/>
    <property type="evidence" value="ECO:0007669"/>
    <property type="project" value="InterPro"/>
</dbReference>
<keyword evidence="5" id="KW-1185">Reference proteome</keyword>
<dbReference type="AlphaFoldDB" id="A0A4Z0BS57"/>
<protein>
    <submittedName>
        <fullName evidence="4">GNAT family N-acetyltransferase</fullName>
    </submittedName>
</protein>
<dbReference type="EMBL" id="SMLK01000003">
    <property type="protein sequence ID" value="TFZ02123.1"/>
    <property type="molecule type" value="Genomic_DNA"/>
</dbReference>
<evidence type="ECO:0000256" key="2">
    <source>
        <dbReference type="ARBA" id="ARBA00023315"/>
    </source>
</evidence>
<dbReference type="Proteomes" id="UP000297839">
    <property type="component" value="Unassembled WGS sequence"/>
</dbReference>
<keyword evidence="2" id="KW-0012">Acyltransferase</keyword>
<evidence type="ECO:0000313" key="5">
    <source>
        <dbReference type="Proteomes" id="UP000297839"/>
    </source>
</evidence>
<dbReference type="OrthoDB" id="9799092at2"/>
<accession>A0A4Z0BS57</accession>
<evidence type="ECO:0000313" key="4">
    <source>
        <dbReference type="EMBL" id="TFZ02123.1"/>
    </source>
</evidence>
<keyword evidence="1 4" id="KW-0808">Transferase</keyword>
<feature type="domain" description="N-acetyltransferase" evidence="3">
    <location>
        <begin position="5"/>
        <end position="170"/>
    </location>
</feature>
<dbReference type="CDD" id="cd04301">
    <property type="entry name" value="NAT_SF"/>
    <property type="match status" value="1"/>
</dbReference>
<reference evidence="4 5" key="1">
    <citation type="submission" date="2019-03" db="EMBL/GenBank/DDBJ databases">
        <title>Ramlibacter sp. 18x22-1, whole genome shotgun sequence.</title>
        <authorList>
            <person name="Zhang X."/>
            <person name="Feng G."/>
            <person name="Zhu H."/>
        </authorList>
    </citation>
    <scope>NUCLEOTIDE SEQUENCE [LARGE SCALE GENOMIC DNA]</scope>
    <source>
        <strain evidence="4 5">18x22-1</strain>
    </source>
</reference>
<name>A0A4Z0BS57_9BURK</name>